<dbReference type="AlphaFoldDB" id="A0A848H8D3"/>
<feature type="domain" description="RNA polymerase sigma factor 70 region 4 type 2" evidence="8">
    <location>
        <begin position="115"/>
        <end position="166"/>
    </location>
</feature>
<evidence type="ECO:0000259" key="8">
    <source>
        <dbReference type="Pfam" id="PF08281"/>
    </source>
</evidence>
<dbReference type="Proteomes" id="UP000541185">
    <property type="component" value="Unassembled WGS sequence"/>
</dbReference>
<dbReference type="InterPro" id="IPR014284">
    <property type="entry name" value="RNA_pol_sigma-70_dom"/>
</dbReference>
<evidence type="ECO:0000259" key="7">
    <source>
        <dbReference type="Pfam" id="PF04542"/>
    </source>
</evidence>
<proteinExistence type="inferred from homology"/>
<dbReference type="CDD" id="cd06171">
    <property type="entry name" value="Sigma70_r4"/>
    <property type="match status" value="1"/>
</dbReference>
<dbReference type="InterPro" id="IPR013249">
    <property type="entry name" value="RNA_pol_sigma70_r4_t2"/>
</dbReference>
<evidence type="ECO:0000313" key="9">
    <source>
        <dbReference type="EMBL" id="NML47045.1"/>
    </source>
</evidence>
<evidence type="ECO:0000256" key="3">
    <source>
        <dbReference type="ARBA" id="ARBA00023082"/>
    </source>
</evidence>
<feature type="domain" description="RNA polymerase sigma-70 region 2" evidence="7">
    <location>
        <begin position="16"/>
        <end position="78"/>
    </location>
</feature>
<accession>A0A848H8D3</accession>
<keyword evidence="3 6" id="KW-0731">Sigma factor</keyword>
<evidence type="ECO:0000256" key="6">
    <source>
        <dbReference type="RuleBase" id="RU000716"/>
    </source>
</evidence>
<dbReference type="Gene3D" id="1.10.10.10">
    <property type="entry name" value="Winged helix-like DNA-binding domain superfamily/Winged helix DNA-binding domain"/>
    <property type="match status" value="1"/>
</dbReference>
<dbReference type="PANTHER" id="PTHR43133">
    <property type="entry name" value="RNA POLYMERASE ECF-TYPE SIGMA FACTO"/>
    <property type="match status" value="1"/>
</dbReference>
<dbReference type="Pfam" id="PF04542">
    <property type="entry name" value="Sigma70_r2"/>
    <property type="match status" value="1"/>
</dbReference>
<dbReference type="InterPro" id="IPR013324">
    <property type="entry name" value="RNA_pol_sigma_r3/r4-like"/>
</dbReference>
<evidence type="ECO:0000256" key="5">
    <source>
        <dbReference type="ARBA" id="ARBA00023163"/>
    </source>
</evidence>
<evidence type="ECO:0000313" key="10">
    <source>
        <dbReference type="Proteomes" id="UP000541185"/>
    </source>
</evidence>
<dbReference type="SUPFAM" id="SSF88659">
    <property type="entry name" value="Sigma3 and sigma4 domains of RNA polymerase sigma factors"/>
    <property type="match status" value="1"/>
</dbReference>
<keyword evidence="4 6" id="KW-0238">DNA-binding</keyword>
<keyword evidence="2 6" id="KW-0805">Transcription regulation</keyword>
<dbReference type="InterPro" id="IPR039425">
    <property type="entry name" value="RNA_pol_sigma-70-like"/>
</dbReference>
<dbReference type="Gene3D" id="1.10.1740.10">
    <property type="match status" value="1"/>
</dbReference>
<dbReference type="PANTHER" id="PTHR43133:SF25">
    <property type="entry name" value="RNA POLYMERASE SIGMA FACTOR RFAY-RELATED"/>
    <property type="match status" value="1"/>
</dbReference>
<evidence type="ECO:0000256" key="4">
    <source>
        <dbReference type="ARBA" id="ARBA00023125"/>
    </source>
</evidence>
<dbReference type="GO" id="GO:0006352">
    <property type="term" value="P:DNA-templated transcription initiation"/>
    <property type="evidence" value="ECO:0007669"/>
    <property type="project" value="InterPro"/>
</dbReference>
<dbReference type="Pfam" id="PF08281">
    <property type="entry name" value="Sigma70_r4_2"/>
    <property type="match status" value="1"/>
</dbReference>
<dbReference type="InterPro" id="IPR007627">
    <property type="entry name" value="RNA_pol_sigma70_r2"/>
</dbReference>
<evidence type="ECO:0000256" key="1">
    <source>
        <dbReference type="ARBA" id="ARBA00010641"/>
    </source>
</evidence>
<protein>
    <recommendedName>
        <fullName evidence="6">RNA polymerase sigma factor</fullName>
    </recommendedName>
</protein>
<dbReference type="GO" id="GO:0003677">
    <property type="term" value="F:DNA binding"/>
    <property type="evidence" value="ECO:0007669"/>
    <property type="project" value="UniProtKB-KW"/>
</dbReference>
<reference evidence="9 10" key="1">
    <citation type="submission" date="2020-04" db="EMBL/GenBank/DDBJ databases">
        <title>Ramlibacter sp. G-1-2-2 isolated from soil.</title>
        <authorList>
            <person name="Dahal R.H."/>
        </authorList>
    </citation>
    <scope>NUCLEOTIDE SEQUENCE [LARGE SCALE GENOMIC DNA]</scope>
    <source>
        <strain evidence="9 10">G-1-2-2</strain>
    </source>
</reference>
<sequence>MTDETDLRRFERLALPHLDAAWNLARWLTRDEQDAQDVVQEAMLRALRYFASFRGENARPWLLAIVRNTCMAWLKNNRPALLLPLDDDDEEGPQLPAPERDEPHVAAALRDERAQVNRALAALPVHYREVLVLRELEDLSYRDIATIAQVPVGTVMSRLARAREQLRAALQPEARPGLRAVPRAANGEGRR</sequence>
<dbReference type="RefSeq" id="WP_169421349.1">
    <property type="nucleotide sequence ID" value="NZ_JABBFX010000003.1"/>
</dbReference>
<dbReference type="InterPro" id="IPR013325">
    <property type="entry name" value="RNA_pol_sigma_r2"/>
</dbReference>
<organism evidence="9 10">
    <name type="scientific">Ramlibacter agri</name>
    <dbReference type="NCBI Taxonomy" id="2728837"/>
    <lineage>
        <taxon>Bacteria</taxon>
        <taxon>Pseudomonadati</taxon>
        <taxon>Pseudomonadota</taxon>
        <taxon>Betaproteobacteria</taxon>
        <taxon>Burkholderiales</taxon>
        <taxon>Comamonadaceae</taxon>
        <taxon>Ramlibacter</taxon>
    </lineage>
</organism>
<dbReference type="SUPFAM" id="SSF88946">
    <property type="entry name" value="Sigma2 domain of RNA polymerase sigma factors"/>
    <property type="match status" value="1"/>
</dbReference>
<keyword evidence="10" id="KW-1185">Reference proteome</keyword>
<dbReference type="NCBIfam" id="TIGR02937">
    <property type="entry name" value="sigma70-ECF"/>
    <property type="match status" value="1"/>
</dbReference>
<comment type="caution">
    <text evidence="9">The sequence shown here is derived from an EMBL/GenBank/DDBJ whole genome shotgun (WGS) entry which is preliminary data.</text>
</comment>
<dbReference type="GO" id="GO:0016987">
    <property type="term" value="F:sigma factor activity"/>
    <property type="evidence" value="ECO:0007669"/>
    <property type="project" value="UniProtKB-KW"/>
</dbReference>
<dbReference type="InterPro" id="IPR036388">
    <property type="entry name" value="WH-like_DNA-bd_sf"/>
</dbReference>
<keyword evidence="5 6" id="KW-0804">Transcription</keyword>
<dbReference type="EMBL" id="JABBFX010000003">
    <property type="protein sequence ID" value="NML47045.1"/>
    <property type="molecule type" value="Genomic_DNA"/>
</dbReference>
<dbReference type="InterPro" id="IPR000838">
    <property type="entry name" value="RNA_pol_sigma70_ECF_CS"/>
</dbReference>
<name>A0A848H8D3_9BURK</name>
<evidence type="ECO:0000256" key="2">
    <source>
        <dbReference type="ARBA" id="ARBA00023015"/>
    </source>
</evidence>
<gene>
    <name evidence="9" type="ORF">HHL11_25090</name>
</gene>
<comment type="similarity">
    <text evidence="1 6">Belongs to the sigma-70 factor family. ECF subfamily.</text>
</comment>
<dbReference type="PROSITE" id="PS01063">
    <property type="entry name" value="SIGMA70_ECF"/>
    <property type="match status" value="1"/>
</dbReference>